<sequence length="68" mass="7694">MEQVLWELTQKNALADLMLVTRVDLVSELEIGGHDDGPRVSQCPELEDHDCENDQLTVNPEIVHDLLL</sequence>
<gene>
    <name evidence="1" type="ORF">WISP_50984</name>
</gene>
<name>A0ABQ9DGK1_9PASS</name>
<comment type="caution">
    <text evidence="1">The sequence shown here is derived from an EMBL/GenBank/DDBJ whole genome shotgun (WGS) entry which is preliminary data.</text>
</comment>
<proteinExistence type="predicted"/>
<dbReference type="Proteomes" id="UP001145742">
    <property type="component" value="Unassembled WGS sequence"/>
</dbReference>
<reference evidence="1" key="1">
    <citation type="submission" date="2019-10" db="EMBL/GenBank/DDBJ databases">
        <authorList>
            <person name="Soares A.E.R."/>
            <person name="Aleixo A."/>
            <person name="Schneider P."/>
            <person name="Miyaki C.Y."/>
            <person name="Schneider M.P."/>
            <person name="Mello C."/>
            <person name="Vasconcelos A.T.R."/>
        </authorList>
    </citation>
    <scope>NUCLEOTIDE SEQUENCE</scope>
    <source>
        <tissue evidence="1">Muscle</tissue>
    </source>
</reference>
<organism evidence="1 2">
    <name type="scientific">Willisornis vidua</name>
    <name type="common">Xingu scale-backed antbird</name>
    <dbReference type="NCBI Taxonomy" id="1566151"/>
    <lineage>
        <taxon>Eukaryota</taxon>
        <taxon>Metazoa</taxon>
        <taxon>Chordata</taxon>
        <taxon>Craniata</taxon>
        <taxon>Vertebrata</taxon>
        <taxon>Euteleostomi</taxon>
        <taxon>Archelosauria</taxon>
        <taxon>Archosauria</taxon>
        <taxon>Dinosauria</taxon>
        <taxon>Saurischia</taxon>
        <taxon>Theropoda</taxon>
        <taxon>Coelurosauria</taxon>
        <taxon>Aves</taxon>
        <taxon>Neognathae</taxon>
        <taxon>Neoaves</taxon>
        <taxon>Telluraves</taxon>
        <taxon>Australaves</taxon>
        <taxon>Passeriformes</taxon>
        <taxon>Thamnophilidae</taxon>
        <taxon>Willisornis</taxon>
    </lineage>
</organism>
<dbReference type="EMBL" id="WHWB01033427">
    <property type="protein sequence ID" value="KAJ7419952.1"/>
    <property type="molecule type" value="Genomic_DNA"/>
</dbReference>
<accession>A0ABQ9DGK1</accession>
<keyword evidence="2" id="KW-1185">Reference proteome</keyword>
<evidence type="ECO:0000313" key="1">
    <source>
        <dbReference type="EMBL" id="KAJ7419952.1"/>
    </source>
</evidence>
<protein>
    <submittedName>
        <fullName evidence="1">Uncharacterized protein</fullName>
    </submittedName>
</protein>
<evidence type="ECO:0000313" key="2">
    <source>
        <dbReference type="Proteomes" id="UP001145742"/>
    </source>
</evidence>